<comment type="caution">
    <text evidence="2">The sequence shown here is derived from an EMBL/GenBank/DDBJ whole genome shotgun (WGS) entry which is preliminary data.</text>
</comment>
<keyword evidence="1" id="KW-0732">Signal</keyword>
<dbReference type="Proteomes" id="UP000798602">
    <property type="component" value="Unassembled WGS sequence"/>
</dbReference>
<evidence type="ECO:0000256" key="1">
    <source>
        <dbReference type="SAM" id="SignalP"/>
    </source>
</evidence>
<protein>
    <submittedName>
        <fullName evidence="2">Uncharacterized protein</fullName>
    </submittedName>
</protein>
<accession>A0ABW9ZAJ5</accession>
<reference evidence="3" key="1">
    <citation type="submission" date="2020-01" db="EMBL/GenBank/DDBJ databases">
        <title>Sphingomonas sp. strain CSW-10.</title>
        <authorList>
            <person name="Chen W.-M."/>
        </authorList>
    </citation>
    <scope>NUCLEOTIDE SEQUENCE [LARGE SCALE GENOMIC DNA]</scope>
    <source>
        <strain evidence="3">NST-5</strain>
    </source>
</reference>
<name>A0ABW9ZAJ5_9FLAO</name>
<dbReference type="RefSeq" id="WP_166537748.1">
    <property type="nucleotide sequence ID" value="NZ_JAABLM010000017.1"/>
</dbReference>
<proteinExistence type="predicted"/>
<feature type="signal peptide" evidence="1">
    <location>
        <begin position="1"/>
        <end position="19"/>
    </location>
</feature>
<keyword evidence="3" id="KW-1185">Reference proteome</keyword>
<evidence type="ECO:0000313" key="2">
    <source>
        <dbReference type="EMBL" id="NBL65928.1"/>
    </source>
</evidence>
<evidence type="ECO:0000313" key="3">
    <source>
        <dbReference type="Proteomes" id="UP000798602"/>
    </source>
</evidence>
<sequence>MKKIIAITTLLFTFFTVSAQKIKDHQNAHLQSNGTHFSQTVTDKSWANKNGNSYTTASFFDYSGESFAVLMPTENIDTHFAINIQLKKGEIEVILEDVETKGNLYQKKFGESQKDMVIISLEKNKTYHLKFVGKSAKGSYFSQWTEQ</sequence>
<feature type="chain" id="PRO_5046363915" evidence="1">
    <location>
        <begin position="20"/>
        <end position="147"/>
    </location>
</feature>
<gene>
    <name evidence="2" type="ORF">GV828_12025</name>
</gene>
<dbReference type="EMBL" id="JAABLM010000017">
    <property type="protein sequence ID" value="NBL65928.1"/>
    <property type="molecule type" value="Genomic_DNA"/>
</dbReference>
<organism evidence="2 3">
    <name type="scientific">Flavobacterium ichthyis</name>
    <dbReference type="NCBI Taxonomy" id="2698827"/>
    <lineage>
        <taxon>Bacteria</taxon>
        <taxon>Pseudomonadati</taxon>
        <taxon>Bacteroidota</taxon>
        <taxon>Flavobacteriia</taxon>
        <taxon>Flavobacteriales</taxon>
        <taxon>Flavobacteriaceae</taxon>
        <taxon>Flavobacterium</taxon>
    </lineage>
</organism>